<reference evidence="2" key="1">
    <citation type="journal article" date="2019" name="Int. J. Syst. Evol. Microbiol.">
        <title>The Global Catalogue of Microorganisms (GCM) 10K type strain sequencing project: providing services to taxonomists for standard genome sequencing and annotation.</title>
        <authorList>
            <consortium name="The Broad Institute Genomics Platform"/>
            <consortium name="The Broad Institute Genome Sequencing Center for Infectious Disease"/>
            <person name="Wu L."/>
            <person name="Ma J."/>
        </authorList>
    </citation>
    <scope>NUCLEOTIDE SEQUENCE [LARGE SCALE GENOMIC DNA]</scope>
    <source>
        <strain evidence="2">TISTR 2562</strain>
    </source>
</reference>
<gene>
    <name evidence="1" type="ORF">ACFSUD_09120</name>
</gene>
<dbReference type="Pfam" id="PF12974">
    <property type="entry name" value="Phosphonate-bd"/>
    <property type="match status" value="1"/>
</dbReference>
<organism evidence="1 2">
    <name type="scientific">Sulfitobacter aestuarii</name>
    <dbReference type="NCBI Taxonomy" id="2161676"/>
    <lineage>
        <taxon>Bacteria</taxon>
        <taxon>Pseudomonadati</taxon>
        <taxon>Pseudomonadota</taxon>
        <taxon>Alphaproteobacteria</taxon>
        <taxon>Rhodobacterales</taxon>
        <taxon>Roseobacteraceae</taxon>
        <taxon>Sulfitobacter</taxon>
    </lineage>
</organism>
<dbReference type="SUPFAM" id="SSF53850">
    <property type="entry name" value="Periplasmic binding protein-like II"/>
    <property type="match status" value="1"/>
</dbReference>
<dbReference type="PANTHER" id="PTHR35841:SF1">
    <property type="entry name" value="PHOSPHONATES-BINDING PERIPLASMIC PROTEIN"/>
    <property type="match status" value="1"/>
</dbReference>
<dbReference type="Proteomes" id="UP001597474">
    <property type="component" value="Unassembled WGS sequence"/>
</dbReference>
<evidence type="ECO:0000313" key="2">
    <source>
        <dbReference type="Proteomes" id="UP001597474"/>
    </source>
</evidence>
<keyword evidence="2" id="KW-1185">Reference proteome</keyword>
<sequence>MIASLMMYRHSATSGAEARYWSAIRGALAVRGIDSPAALSNDAPPLSVWRAPDLLLSQTCGLPLRLWLRAHVTLIGTPDYGLEGCPPGYYRSAFVVRRNDPRETLSRFRDARFVYNDRFSQSGFAAAHAHAARLGIWFRHCRQSHGHLQSARAVAEGRADIAALDAMSWRLIRRHEPFADRLRVLDWSAPSPGLPYISARGADRAVLFEAISVAIDALAAEDRAALGLCGLVDIPLSAYLRQPVPPDNV</sequence>
<proteinExistence type="predicted"/>
<dbReference type="Gene3D" id="3.40.190.10">
    <property type="entry name" value="Periplasmic binding protein-like II"/>
    <property type="match status" value="1"/>
</dbReference>
<protein>
    <submittedName>
        <fullName evidence="1">Phosphate/phosphite/phosphonate ABC transporter substrate-binding protein</fullName>
    </submittedName>
</protein>
<dbReference type="PANTHER" id="PTHR35841">
    <property type="entry name" value="PHOSPHONATES-BINDING PERIPLASMIC PROTEIN"/>
    <property type="match status" value="1"/>
</dbReference>
<evidence type="ECO:0000313" key="1">
    <source>
        <dbReference type="EMBL" id="MFD2739728.1"/>
    </source>
</evidence>
<dbReference type="RefSeq" id="WP_386373613.1">
    <property type="nucleotide sequence ID" value="NZ_JBHUMP010000006.1"/>
</dbReference>
<name>A0ABW5U1G6_9RHOB</name>
<comment type="caution">
    <text evidence="1">The sequence shown here is derived from an EMBL/GenBank/DDBJ whole genome shotgun (WGS) entry which is preliminary data.</text>
</comment>
<accession>A0ABW5U1G6</accession>
<dbReference type="EMBL" id="JBHUMP010000006">
    <property type="protein sequence ID" value="MFD2739728.1"/>
    <property type="molecule type" value="Genomic_DNA"/>
</dbReference>